<comment type="caution">
    <text evidence="1">The sequence shown here is derived from an EMBL/GenBank/DDBJ whole genome shotgun (WGS) entry which is preliminary data.</text>
</comment>
<protein>
    <submittedName>
        <fullName evidence="1">Uncharacterized protein</fullName>
    </submittedName>
</protein>
<dbReference type="PROSITE" id="PS51257">
    <property type="entry name" value="PROKAR_LIPOPROTEIN"/>
    <property type="match status" value="1"/>
</dbReference>
<reference evidence="1" key="1">
    <citation type="journal article" date="2014" name="Front. Microbiol.">
        <title>High frequency of phylogenetically diverse reductive dehalogenase-homologous genes in deep subseafloor sedimentary metagenomes.</title>
        <authorList>
            <person name="Kawai M."/>
            <person name="Futagami T."/>
            <person name="Toyoda A."/>
            <person name="Takaki Y."/>
            <person name="Nishi S."/>
            <person name="Hori S."/>
            <person name="Arai W."/>
            <person name="Tsubouchi T."/>
            <person name="Morono Y."/>
            <person name="Uchiyama I."/>
            <person name="Ito T."/>
            <person name="Fujiyama A."/>
            <person name="Inagaki F."/>
            <person name="Takami H."/>
        </authorList>
    </citation>
    <scope>NUCLEOTIDE SEQUENCE</scope>
    <source>
        <strain evidence="1">Expedition CK06-06</strain>
    </source>
</reference>
<organism evidence="1">
    <name type="scientific">marine sediment metagenome</name>
    <dbReference type="NCBI Taxonomy" id="412755"/>
    <lineage>
        <taxon>unclassified sequences</taxon>
        <taxon>metagenomes</taxon>
        <taxon>ecological metagenomes</taxon>
    </lineage>
</organism>
<gene>
    <name evidence="1" type="ORF">S12H4_31913</name>
</gene>
<sequence length="109" mass="12146">MKKKTLWMLLSFLLVAALVLGSCAKEVPGEQEEEEEEESPPEEVVTWKIQGFVPAGMLYHDTLEMFAKRVEDCSMGRLKLEIYPVGAMCGGFEGLKACSDGVFDVNYGY</sequence>
<dbReference type="EMBL" id="BARW01018668">
    <property type="protein sequence ID" value="GAJ01226.1"/>
    <property type="molecule type" value="Genomic_DNA"/>
</dbReference>
<feature type="non-terminal residue" evidence="1">
    <location>
        <position position="109"/>
    </location>
</feature>
<accession>X1UMW2</accession>
<evidence type="ECO:0000313" key="1">
    <source>
        <dbReference type="EMBL" id="GAJ01226.1"/>
    </source>
</evidence>
<dbReference type="Gene3D" id="3.40.190.170">
    <property type="entry name" value="Bacterial extracellular solute-binding protein, family 7"/>
    <property type="match status" value="1"/>
</dbReference>
<dbReference type="InterPro" id="IPR038404">
    <property type="entry name" value="TRAP_DctP_sf"/>
</dbReference>
<proteinExistence type="predicted"/>
<name>X1UMW2_9ZZZZ</name>
<dbReference type="AlphaFoldDB" id="X1UMW2"/>